<evidence type="ECO:0000256" key="2">
    <source>
        <dbReference type="ARBA" id="ARBA00023002"/>
    </source>
</evidence>
<keyword evidence="4" id="KW-1185">Reference proteome</keyword>
<comment type="caution">
    <text evidence="3">The sequence shown here is derived from an EMBL/GenBank/DDBJ whole genome shotgun (WGS) entry which is preliminary data.</text>
</comment>
<dbReference type="PANTHER" id="PTHR43639:SF1">
    <property type="entry name" value="SHORT-CHAIN DEHYDROGENASE_REDUCTASE FAMILY PROTEIN"/>
    <property type="match status" value="1"/>
</dbReference>
<protein>
    <submittedName>
        <fullName evidence="3">3-oxoacyl-[acyl-carrier protein] reductase</fullName>
        <ecNumber evidence="3">1.1.1.100</ecNumber>
    </submittedName>
</protein>
<dbReference type="RefSeq" id="WP_179752044.1">
    <property type="nucleotide sequence ID" value="NZ_JACCBU010000001.1"/>
</dbReference>
<dbReference type="EC" id="1.1.1.100" evidence="3"/>
<dbReference type="SUPFAM" id="SSF51735">
    <property type="entry name" value="NAD(P)-binding Rossmann-fold domains"/>
    <property type="match status" value="1"/>
</dbReference>
<dbReference type="EMBL" id="JACCBU010000001">
    <property type="protein sequence ID" value="NYE71705.1"/>
    <property type="molecule type" value="Genomic_DNA"/>
</dbReference>
<keyword evidence="2 3" id="KW-0560">Oxidoreductase</keyword>
<accession>A0A7Y9I7K5</accession>
<dbReference type="AlphaFoldDB" id="A0A7Y9I7K5"/>
<dbReference type="Gene3D" id="3.40.50.720">
    <property type="entry name" value="NAD(P)-binding Rossmann-like Domain"/>
    <property type="match status" value="1"/>
</dbReference>
<dbReference type="Proteomes" id="UP000569914">
    <property type="component" value="Unassembled WGS sequence"/>
</dbReference>
<dbReference type="InterPro" id="IPR002347">
    <property type="entry name" value="SDR_fam"/>
</dbReference>
<dbReference type="Pfam" id="PF13561">
    <property type="entry name" value="adh_short_C2"/>
    <property type="match status" value="1"/>
</dbReference>
<gene>
    <name evidence="3" type="ORF">BKA15_003034</name>
</gene>
<name>A0A7Y9I7K5_9ACTN</name>
<dbReference type="FunFam" id="3.40.50.720:FF:000084">
    <property type="entry name" value="Short-chain dehydrogenase reductase"/>
    <property type="match status" value="1"/>
</dbReference>
<comment type="similarity">
    <text evidence="1">Belongs to the short-chain dehydrogenases/reductases (SDR) family.</text>
</comment>
<organism evidence="3 4">
    <name type="scientific">Microlunatus parietis</name>
    <dbReference type="NCBI Taxonomy" id="682979"/>
    <lineage>
        <taxon>Bacteria</taxon>
        <taxon>Bacillati</taxon>
        <taxon>Actinomycetota</taxon>
        <taxon>Actinomycetes</taxon>
        <taxon>Propionibacteriales</taxon>
        <taxon>Propionibacteriaceae</taxon>
        <taxon>Microlunatus</taxon>
    </lineage>
</organism>
<evidence type="ECO:0000313" key="3">
    <source>
        <dbReference type="EMBL" id="NYE71705.1"/>
    </source>
</evidence>
<dbReference type="PRINTS" id="PR00081">
    <property type="entry name" value="GDHRDH"/>
</dbReference>
<evidence type="ECO:0000256" key="1">
    <source>
        <dbReference type="ARBA" id="ARBA00006484"/>
    </source>
</evidence>
<dbReference type="InterPro" id="IPR036291">
    <property type="entry name" value="NAD(P)-bd_dom_sf"/>
</dbReference>
<sequence>MREPVQGGVALVTGAGGGLGRAIAQRLARDGWAVAVNDLRSEPAEETVSAIRAGGGRAAAFPADVTDSDAVEAMVGAIGAELGPVLVSVANASGPQPVVGLDELAWDQVLTHLEFFVKSPLLLAKAVVPGMRAAGGGRLIHIGSDLFDRADPGWSGYMAAKGALVGLTRGWATELGRDKITVNLVAPGWIPVERHGTLADEVADGWFARQDVQRWGAPADIANTVAFLASAEAGFITGQRVNVNGGFHYL</sequence>
<dbReference type="GO" id="GO:0004316">
    <property type="term" value="F:3-oxoacyl-[acyl-carrier-protein] reductase (NADPH) activity"/>
    <property type="evidence" value="ECO:0007669"/>
    <property type="project" value="UniProtKB-EC"/>
</dbReference>
<evidence type="ECO:0000313" key="4">
    <source>
        <dbReference type="Proteomes" id="UP000569914"/>
    </source>
</evidence>
<dbReference type="PANTHER" id="PTHR43639">
    <property type="entry name" value="OXIDOREDUCTASE, SHORT-CHAIN DEHYDROGENASE/REDUCTASE FAMILY (AFU_ORTHOLOGUE AFUA_5G02870)"/>
    <property type="match status" value="1"/>
</dbReference>
<proteinExistence type="inferred from homology"/>
<reference evidence="3 4" key="1">
    <citation type="submission" date="2020-07" db="EMBL/GenBank/DDBJ databases">
        <title>Sequencing the genomes of 1000 actinobacteria strains.</title>
        <authorList>
            <person name="Klenk H.-P."/>
        </authorList>
    </citation>
    <scope>NUCLEOTIDE SEQUENCE [LARGE SCALE GENOMIC DNA]</scope>
    <source>
        <strain evidence="3 4">DSM 22083</strain>
    </source>
</reference>